<dbReference type="STRING" id="1524460.IX84_16095"/>
<organism evidence="1 2">
    <name type="scientific">Phaeodactylibacter xiamenensis</name>
    <dbReference type="NCBI Taxonomy" id="1524460"/>
    <lineage>
        <taxon>Bacteria</taxon>
        <taxon>Pseudomonadati</taxon>
        <taxon>Bacteroidota</taxon>
        <taxon>Saprospiria</taxon>
        <taxon>Saprospirales</taxon>
        <taxon>Haliscomenobacteraceae</taxon>
        <taxon>Phaeodactylibacter</taxon>
    </lineage>
</organism>
<gene>
    <name evidence="1" type="ORF">IX84_16095</name>
</gene>
<accession>A0A098S480</accession>
<comment type="caution">
    <text evidence="1">The sequence shown here is derived from an EMBL/GenBank/DDBJ whole genome shotgun (WGS) entry which is preliminary data.</text>
</comment>
<reference evidence="1 2" key="1">
    <citation type="journal article" date="2014" name="Int. J. Syst. Evol. Microbiol.">
        <title>Phaeodactylibacter xiamenensis gen. nov., sp. nov., a member of the family Saprospiraceae isolated from the marine alga Phaeodactylum tricornutum.</title>
        <authorList>
            <person name="Chen Z.Jr."/>
            <person name="Lei X."/>
            <person name="Lai Q."/>
            <person name="Li Y."/>
            <person name="Zhang B."/>
            <person name="Zhang J."/>
            <person name="Zhang H."/>
            <person name="Yang L."/>
            <person name="Zheng W."/>
            <person name="Tian Y."/>
            <person name="Yu Z."/>
            <person name="Xu H.Jr."/>
            <person name="Zheng T."/>
        </authorList>
    </citation>
    <scope>NUCLEOTIDE SEQUENCE [LARGE SCALE GENOMIC DNA]</scope>
    <source>
        <strain evidence="1 2">KD52</strain>
    </source>
</reference>
<sequence>MKFGKYSPKGEIATQPQMQKHRATHSCTSFTVFSGTFFSKRLGQLVLLAALFIVPFLTFAQSWDTVRIVDFSNPSFTDSLTGVQGFAQQGFGKGNNGASGSFNDLCAFTNSFSAQDRMRMCVSLLAGVTYRVSINGKVNRAGQAVNFAYAPASNPQQVTVLSQSIPLADIDYNDPGATMESNTFAVAANGNYWVAAEHGGANLPDVFARLDNFMVEALEEAPMPSLSLTDNDGNPITGGIEAEPGTSFTLCLSPDSAPVEDMALALSIDGDGSPHFSDFTTMPLTFPAGSTDNVCFELSPSAEAVAGIYTFQLTDGNGEEVMSFGVGVEPPCTSVAGPDHIICAGETVQLGTGCLPAPHPLDGVDYCYAWLPIDGLDDPASAMPYATPSKTTTYTVYVTTSEGELIVEEEVVVSVIMFDASIVPINPVICSGIGELSSSDSAPDLSYNWSTGETTESIFITQPDSYGLTVTNSTTGCTSVSEVDAIDGENPNEIEEFFLNEEGYVQFDIEVLDEISLKQNDSSATGRQFFNDLVIDYANLTIHWEGEDMYPKQFLFLDIDRAMLDVNNAKAYITKNTNLCSDLDNNIGSQILSGFDLQDQDYGVHMHIWEAPLQDGQSKFFLKFFPHYSGNLPDVDEAATEAYTGDECPVYNLPPACNEEFLPYAVSTFDDEEFYGFNCENGIWYTGDIVEMNEPISGLADPTQYECCDGDILRSNGEVAKIDLGFSPENPTSNFDWKPTLKVYLYATYPDLYPTETLVRKFYTAYTASILGVSPILKFKKERDILFTHFTNGGGDELSWKCGSEISKTGFAILPEVVDILDGFELVLKNWLNENDNLEDFFLGQELEIQSVVTAPNLSNPLNLWAFAMMGGTQGRQIEIRKFSKLGNCYEIEVVFTVYDNFGLGLTEKWSIPGIAEQFVLQHFRNEDNTYGCSETEPCFLPVTNHSAEVLKKYIICTD</sequence>
<keyword evidence="2" id="KW-1185">Reference proteome</keyword>
<dbReference type="AlphaFoldDB" id="A0A098S480"/>
<evidence type="ECO:0000313" key="2">
    <source>
        <dbReference type="Proteomes" id="UP000029736"/>
    </source>
</evidence>
<protein>
    <submittedName>
        <fullName evidence="1">Uncharacterized protein</fullName>
    </submittedName>
</protein>
<evidence type="ECO:0000313" key="1">
    <source>
        <dbReference type="EMBL" id="KGE87174.1"/>
    </source>
</evidence>
<dbReference type="RefSeq" id="WP_044222618.1">
    <property type="nucleotide sequence ID" value="NZ_JBKAGJ010000015.1"/>
</dbReference>
<name>A0A098S480_9BACT</name>
<dbReference type="OrthoDB" id="9765926at2"/>
<dbReference type="Proteomes" id="UP000029736">
    <property type="component" value="Unassembled WGS sequence"/>
</dbReference>
<dbReference type="EMBL" id="JPOS01000038">
    <property type="protein sequence ID" value="KGE87174.1"/>
    <property type="molecule type" value="Genomic_DNA"/>
</dbReference>
<proteinExistence type="predicted"/>